<keyword evidence="8" id="KW-1185">Reference proteome</keyword>
<reference evidence="7" key="1">
    <citation type="submission" date="2015-01" db="EMBL/GenBank/DDBJ databases">
        <title>The Genome Sequence of Cladophialophora bantiana CBS 173.52.</title>
        <authorList>
            <consortium name="The Broad Institute Genomics Platform"/>
            <person name="Cuomo C."/>
            <person name="de Hoog S."/>
            <person name="Gorbushina A."/>
            <person name="Stielow B."/>
            <person name="Teixiera M."/>
            <person name="Abouelleil A."/>
            <person name="Chapman S.B."/>
            <person name="Priest M."/>
            <person name="Young S.K."/>
            <person name="Wortman J."/>
            <person name="Nusbaum C."/>
            <person name="Birren B."/>
        </authorList>
    </citation>
    <scope>NUCLEOTIDE SEQUENCE [LARGE SCALE GENOMIC DNA]</scope>
    <source>
        <strain evidence="7">CBS 173.52</strain>
    </source>
</reference>
<dbReference type="PROSITE" id="PS50048">
    <property type="entry name" value="ZN2_CY6_FUNGAL_2"/>
    <property type="match status" value="1"/>
</dbReference>
<sequence length="535" mass="60245">MVGVPGRSKGCHTCLKRRVKCDEARPTCKRCEKAGYACAGYERKLEMRFHTFADRADPAISASTKTSKDPPLTTGGVPENLVLRSNDSLGSFSSIPQELSFVAFRDNIQFSYLFDNFVWSSYGSPWLQMSAEGKLDALSLEACRAFSLSIFGRHHRQAEIEVSGAIHYDKTVRALSSRLSNVGAPGSENLIVPIMILLMHSSSTPDPQASAFHIQGLLKLIQICGPERFAAGPLRFAFESCRATLVTVSLITRTRSFLEQPEWLSEPWAMCGEHNKNPQNRLVDILVHIPGFLQDQAQLERAPSEHFRLELIQRIEYQIARAHNWRWQWEEMNPTVAWEVDPETLPPDQILTQPRPIRKVLVFSSFTKATELSLYNAILLFLLGLLWTLKPPDCDSPSPVRQSQSQSQSSSALFLPGDVDSLVEPAIEICRAFEFQLLAVKSCRDSALFWLFPLGLASRALEDKIDYLAWIKNMLDASQVTRGYGTGANTYGFGFYRLPKIRRKRSNERPMIQPPYDSDSVRQFSEGSSSPEQFV</sequence>
<organism evidence="7 8">
    <name type="scientific">Cladophialophora bantiana (strain ATCC 10958 / CBS 173.52 / CDC B-1940 / NIH 8579)</name>
    <name type="common">Xylohypha bantiana</name>
    <dbReference type="NCBI Taxonomy" id="1442370"/>
    <lineage>
        <taxon>Eukaryota</taxon>
        <taxon>Fungi</taxon>
        <taxon>Dikarya</taxon>
        <taxon>Ascomycota</taxon>
        <taxon>Pezizomycotina</taxon>
        <taxon>Eurotiomycetes</taxon>
        <taxon>Chaetothyriomycetidae</taxon>
        <taxon>Chaetothyriales</taxon>
        <taxon>Herpotrichiellaceae</taxon>
        <taxon>Cladophialophora</taxon>
    </lineage>
</organism>
<dbReference type="Gene3D" id="4.10.240.10">
    <property type="entry name" value="Zn(2)-C6 fungal-type DNA-binding domain"/>
    <property type="match status" value="1"/>
</dbReference>
<keyword evidence="3" id="KW-0804">Transcription</keyword>
<dbReference type="Pfam" id="PF00172">
    <property type="entry name" value="Zn_clus"/>
    <property type="match status" value="1"/>
</dbReference>
<dbReference type="RefSeq" id="XP_016613783.1">
    <property type="nucleotide sequence ID" value="XM_016769931.1"/>
</dbReference>
<feature type="domain" description="Zn(2)-C6 fungal-type" evidence="6">
    <location>
        <begin position="10"/>
        <end position="38"/>
    </location>
</feature>
<feature type="region of interest" description="Disordered" evidence="5">
    <location>
        <begin position="507"/>
        <end position="535"/>
    </location>
</feature>
<dbReference type="InterPro" id="IPR053178">
    <property type="entry name" value="Osmoadaptation_assoc"/>
</dbReference>
<dbReference type="SMART" id="SM00066">
    <property type="entry name" value="GAL4"/>
    <property type="match status" value="1"/>
</dbReference>
<dbReference type="GeneID" id="27705153"/>
<gene>
    <name evidence="7" type="ORF">Z519_12225</name>
</gene>
<protein>
    <recommendedName>
        <fullName evidence="6">Zn(2)-C6 fungal-type domain-containing protein</fullName>
    </recommendedName>
</protein>
<evidence type="ECO:0000256" key="1">
    <source>
        <dbReference type="ARBA" id="ARBA00023015"/>
    </source>
</evidence>
<dbReference type="SUPFAM" id="SSF57701">
    <property type="entry name" value="Zn2/Cys6 DNA-binding domain"/>
    <property type="match status" value="1"/>
</dbReference>
<evidence type="ECO:0000313" key="8">
    <source>
        <dbReference type="Proteomes" id="UP000053789"/>
    </source>
</evidence>
<feature type="compositionally biased region" description="Polar residues" evidence="5">
    <location>
        <begin position="521"/>
        <end position="535"/>
    </location>
</feature>
<dbReference type="InterPro" id="IPR036864">
    <property type="entry name" value="Zn2-C6_fun-type_DNA-bd_sf"/>
</dbReference>
<keyword evidence="2" id="KW-0238">DNA-binding</keyword>
<dbReference type="InterPro" id="IPR001138">
    <property type="entry name" value="Zn2Cys6_DnaBD"/>
</dbReference>
<dbReference type="GO" id="GO:0008270">
    <property type="term" value="F:zinc ion binding"/>
    <property type="evidence" value="ECO:0007669"/>
    <property type="project" value="InterPro"/>
</dbReference>
<dbReference type="VEuPathDB" id="FungiDB:Z519_12225"/>
<evidence type="ECO:0000256" key="2">
    <source>
        <dbReference type="ARBA" id="ARBA00023125"/>
    </source>
</evidence>
<evidence type="ECO:0000259" key="6">
    <source>
        <dbReference type="PROSITE" id="PS50048"/>
    </source>
</evidence>
<dbReference type="HOGENOM" id="CLU_021599_5_1_1"/>
<keyword evidence="1" id="KW-0805">Transcription regulation</keyword>
<accession>A0A0D2HRV9</accession>
<dbReference type="OrthoDB" id="3525185at2759"/>
<dbReference type="GO" id="GO:0003677">
    <property type="term" value="F:DNA binding"/>
    <property type="evidence" value="ECO:0007669"/>
    <property type="project" value="UniProtKB-KW"/>
</dbReference>
<evidence type="ECO:0000313" key="7">
    <source>
        <dbReference type="EMBL" id="KIW87114.1"/>
    </source>
</evidence>
<dbReference type="PANTHER" id="PTHR38111">
    <property type="entry name" value="ZN(2)-C6 FUNGAL-TYPE DOMAIN-CONTAINING PROTEIN-RELATED"/>
    <property type="match status" value="1"/>
</dbReference>
<dbReference type="GO" id="GO:0000981">
    <property type="term" value="F:DNA-binding transcription factor activity, RNA polymerase II-specific"/>
    <property type="evidence" value="ECO:0007669"/>
    <property type="project" value="InterPro"/>
</dbReference>
<dbReference type="CDD" id="cd00067">
    <property type="entry name" value="GAL4"/>
    <property type="match status" value="1"/>
</dbReference>
<evidence type="ECO:0000256" key="4">
    <source>
        <dbReference type="ARBA" id="ARBA00023242"/>
    </source>
</evidence>
<dbReference type="AlphaFoldDB" id="A0A0D2HRV9"/>
<keyword evidence="4" id="KW-0539">Nucleus</keyword>
<dbReference type="PANTHER" id="PTHR38111:SF2">
    <property type="entry name" value="FINGER DOMAIN PROTEIN, PUTATIVE (AFU_ORTHOLOGUE AFUA_1G01560)-RELATED"/>
    <property type="match status" value="1"/>
</dbReference>
<evidence type="ECO:0000256" key="3">
    <source>
        <dbReference type="ARBA" id="ARBA00023163"/>
    </source>
</evidence>
<dbReference type="Proteomes" id="UP000053789">
    <property type="component" value="Unassembled WGS sequence"/>
</dbReference>
<name>A0A0D2HRV9_CLAB1</name>
<dbReference type="EMBL" id="KN847006">
    <property type="protein sequence ID" value="KIW87114.1"/>
    <property type="molecule type" value="Genomic_DNA"/>
</dbReference>
<evidence type="ECO:0000256" key="5">
    <source>
        <dbReference type="SAM" id="MobiDB-lite"/>
    </source>
</evidence>
<proteinExistence type="predicted"/>